<evidence type="ECO:0000256" key="1">
    <source>
        <dbReference type="ARBA" id="ARBA00004240"/>
    </source>
</evidence>
<feature type="compositionally biased region" description="Basic and acidic residues" evidence="6">
    <location>
        <begin position="2800"/>
        <end position="2843"/>
    </location>
</feature>
<dbReference type="Pfam" id="PF08314">
    <property type="entry name" value="Sec39"/>
    <property type="match status" value="1"/>
</dbReference>
<feature type="domain" description="Sec39" evidence="7">
    <location>
        <begin position="900"/>
        <end position="1575"/>
    </location>
</feature>
<dbReference type="PANTHER" id="PTHR15922">
    <property type="entry name" value="NEUROBLASTOMA-AMPLIFIED SEQUENCE"/>
    <property type="match status" value="1"/>
</dbReference>
<evidence type="ECO:0000256" key="3">
    <source>
        <dbReference type="ARBA" id="ARBA00022824"/>
    </source>
</evidence>
<keyword evidence="10" id="KW-1185">Reference proteome</keyword>
<dbReference type="EMBL" id="MCOG01000122">
    <property type="protein sequence ID" value="ORY41761.1"/>
    <property type="molecule type" value="Genomic_DNA"/>
</dbReference>
<dbReference type="SUPFAM" id="SSF50998">
    <property type="entry name" value="Quinoprotein alcohol dehydrogenase-like"/>
    <property type="match status" value="1"/>
</dbReference>
<feature type="domain" description="Neuroblastoma-amplified sequence N-terminal" evidence="8">
    <location>
        <begin position="95"/>
        <end position="179"/>
    </location>
</feature>
<dbReference type="InterPro" id="IPR011047">
    <property type="entry name" value="Quinoprotein_ADH-like_sf"/>
</dbReference>
<dbReference type="GO" id="GO:0006890">
    <property type="term" value="P:retrograde vesicle-mediated transport, Golgi to endoplasmic reticulum"/>
    <property type="evidence" value="ECO:0007669"/>
    <property type="project" value="InterPro"/>
</dbReference>
<dbReference type="PANTHER" id="PTHR15922:SF2">
    <property type="entry name" value="NBAS SUBUNIT OF NRZ TETHERING COMPLEX"/>
    <property type="match status" value="1"/>
</dbReference>
<organism evidence="9 10">
    <name type="scientific">Neocallimastix californiae</name>
    <dbReference type="NCBI Taxonomy" id="1754190"/>
    <lineage>
        <taxon>Eukaryota</taxon>
        <taxon>Fungi</taxon>
        <taxon>Fungi incertae sedis</taxon>
        <taxon>Chytridiomycota</taxon>
        <taxon>Chytridiomycota incertae sedis</taxon>
        <taxon>Neocallimastigomycetes</taxon>
        <taxon>Neocallimastigales</taxon>
        <taxon>Neocallimastigaceae</taxon>
        <taxon>Neocallimastix</taxon>
    </lineage>
</organism>
<dbReference type="GO" id="GO:0015031">
    <property type="term" value="P:protein transport"/>
    <property type="evidence" value="ECO:0007669"/>
    <property type="project" value="UniProtKB-KW"/>
</dbReference>
<dbReference type="OrthoDB" id="27490at2759"/>
<dbReference type="InterPro" id="IPR013244">
    <property type="entry name" value="Sec39_domain"/>
</dbReference>
<feature type="compositionally biased region" description="Polar residues" evidence="6">
    <location>
        <begin position="2768"/>
        <end position="2779"/>
    </location>
</feature>
<dbReference type="GO" id="GO:0000149">
    <property type="term" value="F:SNARE binding"/>
    <property type="evidence" value="ECO:0007669"/>
    <property type="project" value="TreeGrafter"/>
</dbReference>
<evidence type="ECO:0000259" key="7">
    <source>
        <dbReference type="Pfam" id="PF08314"/>
    </source>
</evidence>
<feature type="compositionally biased region" description="Polar residues" evidence="6">
    <location>
        <begin position="2571"/>
        <end position="2590"/>
    </location>
</feature>
<evidence type="ECO:0000259" key="8">
    <source>
        <dbReference type="Pfam" id="PF15492"/>
    </source>
</evidence>
<evidence type="ECO:0000256" key="6">
    <source>
        <dbReference type="SAM" id="MobiDB-lite"/>
    </source>
</evidence>
<feature type="region of interest" description="Disordered" evidence="6">
    <location>
        <begin position="2796"/>
        <end position="2851"/>
    </location>
</feature>
<dbReference type="Proteomes" id="UP000193920">
    <property type="component" value="Unassembled WGS sequence"/>
</dbReference>
<keyword evidence="5" id="KW-0175">Coiled coil</keyword>
<keyword evidence="3" id="KW-0256">Endoplasmic reticulum</keyword>
<evidence type="ECO:0000256" key="4">
    <source>
        <dbReference type="ARBA" id="ARBA00022927"/>
    </source>
</evidence>
<accession>A0A1Y2C427</accession>
<evidence type="ECO:0000256" key="2">
    <source>
        <dbReference type="ARBA" id="ARBA00022448"/>
    </source>
</evidence>
<proteinExistence type="predicted"/>
<dbReference type="STRING" id="1754190.A0A1Y2C427"/>
<protein>
    <submittedName>
        <fullName evidence="9">Uncharacterized protein</fullName>
    </submittedName>
</protein>
<sequence length="3179" mass="367006">MDDDLLNYTLYGFNNEDNFLIEKTKKSFWSSDEDKNQALFKKEKEFLQGYTDIPKQLINNVANRLVNTVDGLVISMSMPPPVTKALSQVKNICPWHIAISYDKNYLAILQDDSVVIVSKELDYDFRSQKVIKIDTDPFPSWRTIAWSLDSSLIAISYSHGQIKIYRLSNAELIYVIQPKNQINESKKKSNPNNESEGKHILLNKNTFNQNNNSKIGIIDPAVSLQFIDPKRGKSTSTPYNGKLYSYELLVINHAGTLRSYLFNVDSVSNDESQQNDKEIRKIPSKAIVIAREGQSPDKKITFYHKFSFKPWLNIVVTSVVDLENNLLYLGGINKDSSMTGSNNNLDEIQKEKPVSNNSDDTSFIVWKLTSSLPFYVKYNSDEKSEYYDSTKKLRSARQSKWGVVKDYLFNWRHPTFVDNIIHSLSLSPNKEFLLTLDFAGTINLWRIKNEKLIKSITVDDLKPLLQNYAKNSNRDNSSNSTNNNNNNNVLDENISKVIPSEISWWSDSSIVISFNNGWVGVINLATMNNIMGDQMELFNVNPIVANIPGEKIIILSYSVKSKKVRIGVGSYIEEESEEESEKEDSILIKVMENMVINPLSRITDTFLWHFDNKNSLIPKKEYVTLIERQYSLFILANTLPIDVFYHCINNLDFKGALDLAKKYELDTDYVYQAQWLSNNVSEKTISDYLSKIKNNVWVIESCLDRIPSTPENLLLLIEYALKLTDLKDEVLNDPLFSSKKIRSMSIEEFQKFDPEMSKPEKKIDYINGLQNQIPSLQNVHSFLSPRKKYAISHNNSLNEIARSNSSIKSKTENKITSSSNNITEDFKQAVSLNDISSSSDSGDSLKPNYNCDICFYRLFLLKYLDRLKTYEEIMNLGNSPELRQNFALEFSKFRDINLVLQGMLFAVDEKFDELRVLFNRHTDELLPYRMNILEYIPEAVNPNLYEFLLPEIEFSTRYNISTETEAKSGEKLWTNSPWRSTPDWVESSNIKSVIQWEEDTPEDAEPFVNIKLNEYPANTETITQWYIDRAHAIEKNTGLINNALALIKIGIDKNVPNLETIYEDLITLSSLVYDCFTVDGSNVVEIDLETLEKLNEQEIVNLFMKETNSKRVVDDVRLFVIPYLERLVQRWRRNNVYSNPIDLLSNYLRKIAEDHIEWCCLIMEASHPVIPVEQRIIKYDILLSHLIVDCSYLNKEENNLQYIRRMFDCIPALDADMYQDMNNVIQQEIEELDETIDRFDDHLASLELLEKYEISLPLSWFNESVGNTDKQRALLLKLTRKISTDIDLSRMTLSEMNNPKNKKYQEWETLWDDILTLREYGVLDDIPIKEIQADFVSALLNGGQFALAKETIYDKDEGDYILPHSVIEKLIINASQEFFDNSQSCSSNHGSMMLARECLQIIDPTPAIKEELDLIDAVDILSQYKLKIKSKSDIPILPIQVRMCENRLDFIQKILDLDTNDYTKTGKLINLSEKLLGQKFNRVEEARIRTMIGNSAINHNNFTFANEICNSIIGIHDDISEANNDIWRLFYRLASHPDFTDITTKIILIGHTLSICPPEKISDILIFSRKIEAEQLLSSAMNYTNINITDTESESIITYASSIKKAVQIIEDDELYGKNCTTIVKHPFFNQSIESNPSYEYGFYESSNDRSNYIINNNANNKLVIKAYKHQILTNIFIRLEQIRKSGVINNSSFNKNALINDDDIRRLALDYFSSDSEMTIACLFDLNVDDEIDKFFGKIYPSIYREQFACYFFSLRSLYSWLSYENPDINLVLHRYHPKSIIVALNDITDIYENNKDEIDESSLVTYNEALKAKHYASLLKEKRQEYIFQTFFNENFVNQEQFENDEIYRERTLENLICTTNSEKIENTLLLCGKYNIPTEKMMLHHIKWLFTSPSLKQSEIEKCLLSCHEVIKYYPSDVVNVFNELHEKISGSSLPKLNQFYKFYLQAYNNLIENHNENIPGNIENRIKLLSSFYAMNTNIVFNIKEAIKALYSDTETMKKFLTPLLTEKNIDDIINLMPIVYELKAIPTFKDEEEYKDKEVNTMNKDEINSMCYNSLILSMIQDKNGLIDGSLLTQSIPKIEKLLSNLSYTDLLLFISNITVGKDSKNLSIESRITLIDIALSFLQKENDDKALDTISSLEDIHSHLELILLFKKLWDPNLKEYISHEWYEEFENSYNKPNEVPLNICSRMIVQGISPYLIYQTSLILQNRYKFITRESEDEQASKVFDLLNIYITTLDTIIMTKEVYPLRALGISSSEALFEDILDWVIYTTISYDVQNLEDKKWHEKLENGIFEYLKNVIANTESDNSLTNDKRRKLIEIFNRQFQSKISENTNITNILQSTKIQCIIRDNWNAEYSVEDLNDETKYVDIIKYLLENSQSMSHINAITEILNEWIFNSNKEGESSKNTKELSDTLKDCWKLFMIWMVNHRYYQKLFYLRLKYIKYDLLGPKNEKELLANLRKNADNYIYYLQNVMLTKQSSQIDTVISDVLKLLDSEKSGKKRVIKKKRKSLPPQSIDSFSTKRSVDGWNSSFNSTTNNNVSNNNNVDGWDVPLDLNIPLQEEPKTTNINTSGNGWDIPSSTKPQDSVDGWDVPLDFNIPLPKESKSNSNTQVQNDVNVNGWDVPLDLEIPLPENEVKQGLTKPQESVDGWDVSLDLNISLPETVPESNPVEKKSIDVPVNDDVNGWDVSVDLDIPFPAPESQQEQKQNDWDVTDNFNIALPEVDVKSSDATKPQENVDGWDVSLDLNIPLPESIPKSKPEEQMSSNAPLNNDVNGWDVSVDLDVPFLEPQTQQEQKHEQKHEQEPKSNEESRPVVEENLESESKLKNEKEKEEKEQFTNDWGIPLDVDKLPIPPIEATPLTTSPTPNNTNEDNDWGVQLDVSTIPMPPIETTQLTTLSKNDTDGWDVPLDNLDISIPTNQTLETKTSSQEKKEVTITDNIINENPKEKIVKINENVYDNKKPKARTTSTLPFESFEIKDLTEEDKQMIASIKSNRNLHLLICSRGLTLQFIMSPLFGSLVQSVLTPISLMQQSSQNSNTQSVISSHKYSEYHYLLGYIISSLVSNGFINEASRLVYFYMNGINTTVPNDQPEIHIGLLHRYHLLKSYLKKTHSKITHRIKTQTKDHDDSNLFLRLNDQPQSIESAIIHEYTNLEQIKEQLEEAIDYLQQIKLN</sequence>
<dbReference type="GO" id="GO:0070939">
    <property type="term" value="C:Dsl1/NZR complex"/>
    <property type="evidence" value="ECO:0007669"/>
    <property type="project" value="TreeGrafter"/>
</dbReference>
<dbReference type="InterPro" id="IPR015943">
    <property type="entry name" value="WD40/YVTN_repeat-like_dom_sf"/>
</dbReference>
<dbReference type="Gene3D" id="2.130.10.10">
    <property type="entry name" value="YVTN repeat-like/Quinoprotein amine dehydrogenase"/>
    <property type="match status" value="1"/>
</dbReference>
<feature type="region of interest" description="Disordered" evidence="6">
    <location>
        <begin position="2730"/>
        <end position="2783"/>
    </location>
</feature>
<evidence type="ECO:0000256" key="5">
    <source>
        <dbReference type="SAM" id="Coils"/>
    </source>
</evidence>
<evidence type="ECO:0000313" key="9">
    <source>
        <dbReference type="EMBL" id="ORY41761.1"/>
    </source>
</evidence>
<name>A0A1Y2C427_9FUNG</name>
<evidence type="ECO:0000313" key="10">
    <source>
        <dbReference type="Proteomes" id="UP000193920"/>
    </source>
</evidence>
<dbReference type="Pfam" id="PF15492">
    <property type="entry name" value="Nbas_N"/>
    <property type="match status" value="1"/>
</dbReference>
<keyword evidence="4" id="KW-0653">Protein transport</keyword>
<keyword evidence="2" id="KW-0813">Transport</keyword>
<reference evidence="9 10" key="1">
    <citation type="submission" date="2016-08" db="EMBL/GenBank/DDBJ databases">
        <title>A Parts List for Fungal Cellulosomes Revealed by Comparative Genomics.</title>
        <authorList>
            <consortium name="DOE Joint Genome Institute"/>
            <person name="Haitjema C.H."/>
            <person name="Gilmore S.P."/>
            <person name="Henske J.K."/>
            <person name="Solomon K.V."/>
            <person name="De Groot R."/>
            <person name="Kuo A."/>
            <person name="Mondo S.J."/>
            <person name="Salamov A.A."/>
            <person name="Labutti K."/>
            <person name="Zhao Z."/>
            <person name="Chiniquy J."/>
            <person name="Barry K."/>
            <person name="Brewer H.M."/>
            <person name="Purvine S.O."/>
            <person name="Wright A.T."/>
            <person name="Boxma B."/>
            <person name="Van Alen T."/>
            <person name="Hackstein J.H."/>
            <person name="Baker S.E."/>
            <person name="Grigoriev I.V."/>
            <person name="O'Malley M.A."/>
        </authorList>
    </citation>
    <scope>NUCLEOTIDE SEQUENCE [LARGE SCALE GENOMIC DNA]</scope>
    <source>
        <strain evidence="9 10">G1</strain>
    </source>
</reference>
<feature type="region of interest" description="Disordered" evidence="6">
    <location>
        <begin position="2569"/>
        <end position="2594"/>
    </location>
</feature>
<feature type="coiled-coil region" evidence="5">
    <location>
        <begin position="1215"/>
        <end position="1249"/>
    </location>
</feature>
<comment type="caution">
    <text evidence="9">The sequence shown here is derived from an EMBL/GenBank/DDBJ whole genome shotgun (WGS) entry which is preliminary data.</text>
</comment>
<dbReference type="InterPro" id="IPR029145">
    <property type="entry name" value="NBAS_N"/>
</dbReference>
<comment type="subcellular location">
    <subcellularLocation>
        <location evidence="1">Endoplasmic reticulum</location>
    </subcellularLocation>
</comment>
<gene>
    <name evidence="9" type="ORF">LY90DRAFT_385372</name>
</gene>